<evidence type="ECO:0000256" key="3">
    <source>
        <dbReference type="ARBA" id="ARBA00022692"/>
    </source>
</evidence>
<dbReference type="InterPro" id="IPR018108">
    <property type="entry name" value="MCP_transmembrane"/>
</dbReference>
<evidence type="ECO:0000256" key="10">
    <source>
        <dbReference type="SAM" id="MobiDB-lite"/>
    </source>
</evidence>
<keyword evidence="2 9" id="KW-0813">Transport</keyword>
<feature type="repeat" description="Solcar" evidence="8">
    <location>
        <begin position="294"/>
        <end position="409"/>
    </location>
</feature>
<dbReference type="InterPro" id="IPR002067">
    <property type="entry name" value="MCP"/>
</dbReference>
<gene>
    <name evidence="11" type="ORF">A4X13_0g3838</name>
</gene>
<protein>
    <recommendedName>
        <fullName evidence="13">Mitochondrial carrier protein</fullName>
    </recommendedName>
</protein>
<sequence length="518" mass="54460">MSAAHGPGRSTVSSVVVPSVAAAATVVAMSATVAASQSQSSTSSSSSTTSATTSSASPSNFHPPSKAQAASPSPSNASAAAAGEAGVGAAASSQAFLSVRSGVFGLPTLGVASDPVATDPKVPSSYTLNDAPPSSSSSALEQSSHVEQDQTLFHNAAAHADDHHDANEVGGAHKSAEEEKDDERAMSRQFMMSYFIAGGAAGAASRTVVSPLERLKILQQIQPAASRSGGAGGRGAAYSGVWQGLVKMGREEGFRGYMRGNATNCIRIAPYSAVQFTTYEALKDYLKDPVTGQLNNHRKLTAGALAGIASVVSTYPLDLVRSRISIASASLFDDSPKLTASSSPDARARIRAQIAERQRHIPGIWAMSLKVYREEGGWRGLYRGCIATSAGVAPYVSLNFYVYEALRARFVDENGDISTVVKLGCGGVAGTVSQTLTYPLDVLRRRMQMAGMKDERLGFKEKTSWAVMGSLFKAEGVRGLYRGLFSNLLKVAPSIATSFTVYETVQQMLEPKHHHHHH</sequence>
<proteinExistence type="inferred from homology"/>
<evidence type="ECO:0000313" key="11">
    <source>
        <dbReference type="EMBL" id="KAE8251800.1"/>
    </source>
</evidence>
<organism evidence="11 12">
    <name type="scientific">Tilletia indica</name>
    <dbReference type="NCBI Taxonomy" id="43049"/>
    <lineage>
        <taxon>Eukaryota</taxon>
        <taxon>Fungi</taxon>
        <taxon>Dikarya</taxon>
        <taxon>Basidiomycota</taxon>
        <taxon>Ustilaginomycotina</taxon>
        <taxon>Exobasidiomycetes</taxon>
        <taxon>Tilletiales</taxon>
        <taxon>Tilletiaceae</taxon>
        <taxon>Tilletia</taxon>
    </lineage>
</organism>
<reference evidence="11" key="1">
    <citation type="submission" date="2016-04" db="EMBL/GenBank/DDBJ databases">
        <authorList>
            <person name="Nguyen H.D."/>
            <person name="Samba Siva P."/>
            <person name="Cullis J."/>
            <person name="Levesque C.A."/>
            <person name="Hambleton S."/>
        </authorList>
    </citation>
    <scope>NUCLEOTIDE SEQUENCE</scope>
    <source>
        <strain evidence="11">DAOMC 236416</strain>
    </source>
</reference>
<evidence type="ECO:0000256" key="1">
    <source>
        <dbReference type="ARBA" id="ARBA00004225"/>
    </source>
</evidence>
<dbReference type="AlphaFoldDB" id="A0A177TKT5"/>
<keyword evidence="5" id="KW-1133">Transmembrane helix</keyword>
<dbReference type="Pfam" id="PF00153">
    <property type="entry name" value="Mito_carr"/>
    <property type="match status" value="3"/>
</dbReference>
<reference evidence="11" key="2">
    <citation type="journal article" date="2019" name="IMA Fungus">
        <title>Genome sequencing and comparison of five Tilletia species to identify candidate genes for the detection of regulated species infecting wheat.</title>
        <authorList>
            <person name="Nguyen H.D.T."/>
            <person name="Sultana T."/>
            <person name="Kesanakurti P."/>
            <person name="Hambleton S."/>
        </authorList>
    </citation>
    <scope>NUCLEOTIDE SEQUENCE</scope>
    <source>
        <strain evidence="11">DAOMC 236416</strain>
    </source>
</reference>
<evidence type="ECO:0000256" key="8">
    <source>
        <dbReference type="PROSITE-ProRule" id="PRU00282"/>
    </source>
</evidence>
<dbReference type="Proteomes" id="UP000077521">
    <property type="component" value="Unassembled WGS sequence"/>
</dbReference>
<keyword evidence="6" id="KW-0496">Mitochondrion</keyword>
<keyword evidence="3 8" id="KW-0812">Transmembrane</keyword>
<dbReference type="SUPFAM" id="SSF103506">
    <property type="entry name" value="Mitochondrial carrier"/>
    <property type="match status" value="1"/>
</dbReference>
<evidence type="ECO:0000313" key="12">
    <source>
        <dbReference type="Proteomes" id="UP000077521"/>
    </source>
</evidence>
<evidence type="ECO:0008006" key="13">
    <source>
        <dbReference type="Google" id="ProtNLM"/>
    </source>
</evidence>
<dbReference type="GO" id="GO:0031966">
    <property type="term" value="C:mitochondrial membrane"/>
    <property type="evidence" value="ECO:0007669"/>
    <property type="project" value="UniProtKB-SubCell"/>
</dbReference>
<keyword evidence="7 8" id="KW-0472">Membrane</keyword>
<evidence type="ECO:0000256" key="6">
    <source>
        <dbReference type="ARBA" id="ARBA00023128"/>
    </source>
</evidence>
<feature type="repeat" description="Solcar" evidence="8">
    <location>
        <begin position="189"/>
        <end position="285"/>
    </location>
</feature>
<dbReference type="PROSITE" id="PS50920">
    <property type="entry name" value="SOLCAR"/>
    <property type="match status" value="3"/>
</dbReference>
<feature type="region of interest" description="Disordered" evidence="10">
    <location>
        <begin position="112"/>
        <end position="147"/>
    </location>
</feature>
<feature type="compositionally biased region" description="Basic and acidic residues" evidence="10">
    <location>
        <begin position="174"/>
        <end position="184"/>
    </location>
</feature>
<comment type="similarity">
    <text evidence="9">Belongs to the mitochondrial carrier (TC 2.A.29) family.</text>
</comment>
<dbReference type="PRINTS" id="PR00926">
    <property type="entry name" value="MITOCARRIER"/>
</dbReference>
<evidence type="ECO:0000256" key="4">
    <source>
        <dbReference type="ARBA" id="ARBA00022737"/>
    </source>
</evidence>
<evidence type="ECO:0000256" key="2">
    <source>
        <dbReference type="ARBA" id="ARBA00022448"/>
    </source>
</evidence>
<dbReference type="InterPro" id="IPR023395">
    <property type="entry name" value="MCP_dom_sf"/>
</dbReference>
<feature type="repeat" description="Solcar" evidence="8">
    <location>
        <begin position="417"/>
        <end position="508"/>
    </location>
</feature>
<feature type="region of interest" description="Disordered" evidence="10">
    <location>
        <begin position="165"/>
        <end position="184"/>
    </location>
</feature>
<dbReference type="EMBL" id="LWDF02000230">
    <property type="protein sequence ID" value="KAE8251800.1"/>
    <property type="molecule type" value="Genomic_DNA"/>
</dbReference>
<evidence type="ECO:0000256" key="9">
    <source>
        <dbReference type="RuleBase" id="RU000488"/>
    </source>
</evidence>
<dbReference type="GO" id="GO:0055085">
    <property type="term" value="P:transmembrane transport"/>
    <property type="evidence" value="ECO:0007669"/>
    <property type="project" value="InterPro"/>
</dbReference>
<dbReference type="Gene3D" id="1.50.40.10">
    <property type="entry name" value="Mitochondrial carrier domain"/>
    <property type="match status" value="1"/>
</dbReference>
<accession>A0A177TKT5</accession>
<feature type="region of interest" description="Disordered" evidence="10">
    <location>
        <begin position="34"/>
        <end position="81"/>
    </location>
</feature>
<keyword evidence="12" id="KW-1185">Reference proteome</keyword>
<evidence type="ECO:0000256" key="5">
    <source>
        <dbReference type="ARBA" id="ARBA00022989"/>
    </source>
</evidence>
<keyword evidence="4" id="KW-0677">Repeat</keyword>
<evidence type="ECO:0000256" key="7">
    <source>
        <dbReference type="ARBA" id="ARBA00023136"/>
    </source>
</evidence>
<comment type="subcellular location">
    <subcellularLocation>
        <location evidence="1">Mitochondrion membrane</location>
        <topology evidence="1">Multi-pass membrane protein</topology>
    </subcellularLocation>
</comment>
<name>A0A177TKT5_9BASI</name>
<feature type="compositionally biased region" description="Low complexity" evidence="10">
    <location>
        <begin position="134"/>
        <end position="143"/>
    </location>
</feature>
<dbReference type="PANTHER" id="PTHR24089">
    <property type="entry name" value="SOLUTE CARRIER FAMILY 25"/>
    <property type="match status" value="1"/>
</dbReference>
<comment type="caution">
    <text evidence="11">The sequence shown here is derived from an EMBL/GenBank/DDBJ whole genome shotgun (WGS) entry which is preliminary data.</text>
</comment>